<dbReference type="PANTHER" id="PTHR21015">
    <property type="entry name" value="UDP-N-ACETYLGLUCOSAMINE--N-ACETYLMURAMYL-(PENTAPEPTIDE) PYROPHOSPHORYL-UNDECAPRENOL N-ACETYLGLUCOSAMINE TRANSFERASE 1"/>
    <property type="match status" value="1"/>
</dbReference>
<evidence type="ECO:0000313" key="2">
    <source>
        <dbReference type="EMBL" id="MBE9022147.1"/>
    </source>
</evidence>
<keyword evidence="2" id="KW-0808">Transferase</keyword>
<dbReference type="Gene3D" id="3.40.50.2000">
    <property type="entry name" value="Glycogen Phosphorylase B"/>
    <property type="match status" value="1"/>
</dbReference>
<accession>A0A8J7AA90</accession>
<name>A0A8J7AA90_DESMC</name>
<gene>
    <name evidence="2" type="ORF">IQ276_06785</name>
</gene>
<dbReference type="GO" id="GO:0016758">
    <property type="term" value="F:hexosyltransferase activity"/>
    <property type="evidence" value="ECO:0007669"/>
    <property type="project" value="InterPro"/>
</dbReference>
<proteinExistence type="predicted"/>
<evidence type="ECO:0000313" key="3">
    <source>
        <dbReference type="Proteomes" id="UP000622533"/>
    </source>
</evidence>
<dbReference type="InterPro" id="IPR007235">
    <property type="entry name" value="Glyco_trans_28_C"/>
</dbReference>
<dbReference type="Proteomes" id="UP000622533">
    <property type="component" value="Unassembled WGS sequence"/>
</dbReference>
<evidence type="ECO:0000259" key="1">
    <source>
        <dbReference type="Pfam" id="PF04101"/>
    </source>
</evidence>
<reference evidence="2" key="1">
    <citation type="submission" date="2020-10" db="EMBL/GenBank/DDBJ databases">
        <authorList>
            <person name="Castelo-Branco R."/>
            <person name="Eusebio N."/>
            <person name="Adriana R."/>
            <person name="Vieira A."/>
            <person name="Brugerolle De Fraissinette N."/>
            <person name="Rezende De Castro R."/>
            <person name="Schneider M.P."/>
            <person name="Vasconcelos V."/>
            <person name="Leao P.N."/>
        </authorList>
    </citation>
    <scope>NUCLEOTIDE SEQUENCE</scope>
    <source>
        <strain evidence="2">LEGE 12446</strain>
    </source>
</reference>
<dbReference type="SUPFAM" id="SSF53756">
    <property type="entry name" value="UDP-Glycosyltransferase/glycogen phosphorylase"/>
    <property type="match status" value="1"/>
</dbReference>
<sequence length="413" mass="47377">MKRLMFYCQHILGMGHLVRSREIVRGLTKDFQICFINGGEIIQGFEIPAGVEVINLPAIKTDAEFRELQVVNDAFSLNEVKEIRKNKLLEIFNEFQPDILMMELFPFGRKRFSFELIPLLELAKSNNNSTKIVSSLRDIVVTKQEKQAKHEEKVCNLINKYFDMLLVHSDPNFVPLEETFSRVHDLKCELHYTGYVVQEPPNNPAFTDEDREIIKSDKPLILVSVGGGRFGHELLDCVVRTAPLLENRLPHNIQVFTGPFIPDSKFKELQAIARDSKNIHIRRYTPYLLNYMKKAELSINMSGYNTTMNILTTGVRAMILPFTGNEDREQTMRAEKLSELGIIKLISPHELQPDYLAIKIINYLKEKPNKISVDFAGVETTANLLKKNSEVRIQNSESIRGGYRAGSKLQNRH</sequence>
<dbReference type="EMBL" id="JADEXS010000061">
    <property type="protein sequence ID" value="MBE9022147.1"/>
    <property type="molecule type" value="Genomic_DNA"/>
</dbReference>
<keyword evidence="3" id="KW-1185">Reference proteome</keyword>
<comment type="caution">
    <text evidence="2">The sequence shown here is derived from an EMBL/GenBank/DDBJ whole genome shotgun (WGS) entry which is preliminary data.</text>
</comment>
<organism evidence="2 3">
    <name type="scientific">Desmonostoc muscorum LEGE 12446</name>
    <dbReference type="NCBI Taxonomy" id="1828758"/>
    <lineage>
        <taxon>Bacteria</taxon>
        <taxon>Bacillati</taxon>
        <taxon>Cyanobacteriota</taxon>
        <taxon>Cyanophyceae</taxon>
        <taxon>Nostocales</taxon>
        <taxon>Nostocaceae</taxon>
        <taxon>Desmonostoc</taxon>
    </lineage>
</organism>
<dbReference type="Pfam" id="PF04101">
    <property type="entry name" value="Glyco_tran_28_C"/>
    <property type="match status" value="1"/>
</dbReference>
<dbReference type="PANTHER" id="PTHR21015:SF28">
    <property type="entry name" value="SLL1722 PROTEIN"/>
    <property type="match status" value="1"/>
</dbReference>
<protein>
    <submittedName>
        <fullName evidence="2">Glycosyl transferase</fullName>
    </submittedName>
</protein>
<dbReference type="AlphaFoldDB" id="A0A8J7AA90"/>
<dbReference type="RefSeq" id="WP_193914644.1">
    <property type="nucleotide sequence ID" value="NZ_JADEXS020000001.1"/>
</dbReference>
<feature type="domain" description="Glycosyl transferase family 28 C-terminal" evidence="1">
    <location>
        <begin position="223"/>
        <end position="369"/>
    </location>
</feature>